<dbReference type="Pfam" id="PF03572">
    <property type="entry name" value="Peptidase_S41"/>
    <property type="match status" value="1"/>
</dbReference>
<reference evidence="2 4" key="1">
    <citation type="submission" date="2018-08" db="EMBL/GenBank/DDBJ databases">
        <title>Genome Sequence of Clavibacter michiganensis Subspecies type strains, and the Atypical Peach-Colored Strains Isolated from Tomato.</title>
        <authorList>
            <person name="Osdaghi E."/>
            <person name="Portier P."/>
            <person name="Briand M."/>
            <person name="Jacques M.-A."/>
        </authorList>
    </citation>
    <scope>NUCLEOTIDE SEQUENCE [LARGE SCALE GENOMIC DNA]</scope>
    <source>
        <strain evidence="2 4">CFBP 7577</strain>
    </source>
</reference>
<dbReference type="InterPro" id="IPR005151">
    <property type="entry name" value="Tail-specific_protease"/>
</dbReference>
<dbReference type="AlphaFoldDB" id="A0A399QBT6"/>
<dbReference type="GeneID" id="92983871"/>
<evidence type="ECO:0000259" key="1">
    <source>
        <dbReference type="Pfam" id="PF03572"/>
    </source>
</evidence>
<dbReference type="EMBL" id="CP086345">
    <property type="protein sequence ID" value="UQB04270.1"/>
    <property type="molecule type" value="Genomic_DNA"/>
</dbReference>
<dbReference type="RefSeq" id="WP_045929246.1">
    <property type="nucleotide sequence ID" value="NZ_CP033721.2"/>
</dbReference>
<gene>
    <name evidence="2" type="ORF">DZF97_04135</name>
    <name evidence="3" type="ORF">LIV34_002090</name>
</gene>
<dbReference type="EMBL" id="QWED01000071">
    <property type="protein sequence ID" value="RIJ16476.1"/>
    <property type="molecule type" value="Genomic_DNA"/>
</dbReference>
<reference evidence="3" key="2">
    <citation type="submission" date="2021-11" db="EMBL/GenBank/DDBJ databases">
        <authorList>
            <person name="Li G."/>
            <person name="Jia Q."/>
            <person name="Yang F."/>
            <person name="Zhang C."/>
            <person name="Singh A."/>
            <person name="Lorenz A.J."/>
            <person name="Jackson-Ziems T."/>
            <person name="Vidaver A."/>
            <person name="Alfano J.R."/>
        </authorList>
    </citation>
    <scope>NUCLEOTIDE SEQUENCE</scope>
    <source>
        <strain evidence="3">CNK-2</strain>
    </source>
</reference>
<protein>
    <submittedName>
        <fullName evidence="3">S41 family peptidase</fullName>
    </submittedName>
</protein>
<feature type="domain" description="Tail specific protease" evidence="1">
    <location>
        <begin position="6"/>
        <end position="129"/>
    </location>
</feature>
<sequence length="146" mass="14990">MLAALSPLLDEGRVMSFEHADRSRPVTVGGGAVADDGQVVATSGAGRVPAGLPIAVLTDGMTVSSGEAAAIAFVGQEGVRSFGQPTFGFSTENDPRYLVDGAIVNRTVGVDTDRTGRRYGVPVVPDVVVDDSGITAAIDAWFDGPR</sequence>
<evidence type="ECO:0000313" key="5">
    <source>
        <dbReference type="Proteomes" id="UP001056208"/>
    </source>
</evidence>
<proteinExistence type="predicted"/>
<dbReference type="SUPFAM" id="SSF52096">
    <property type="entry name" value="ClpP/crotonase"/>
    <property type="match status" value="1"/>
</dbReference>
<dbReference type="Proteomes" id="UP000265361">
    <property type="component" value="Unassembled WGS sequence"/>
</dbReference>
<keyword evidence="5" id="KW-1185">Reference proteome</keyword>
<organism evidence="2 4">
    <name type="scientific">Clavibacter nebraskensis</name>
    <dbReference type="NCBI Taxonomy" id="31963"/>
    <lineage>
        <taxon>Bacteria</taxon>
        <taxon>Bacillati</taxon>
        <taxon>Actinomycetota</taxon>
        <taxon>Actinomycetes</taxon>
        <taxon>Micrococcales</taxon>
        <taxon>Microbacteriaceae</taxon>
        <taxon>Clavibacter</taxon>
    </lineage>
</organism>
<evidence type="ECO:0000313" key="4">
    <source>
        <dbReference type="Proteomes" id="UP000265361"/>
    </source>
</evidence>
<dbReference type="Gene3D" id="3.90.226.10">
    <property type="entry name" value="2-enoyl-CoA Hydratase, Chain A, domain 1"/>
    <property type="match status" value="1"/>
</dbReference>
<dbReference type="Proteomes" id="UP001056208">
    <property type="component" value="Chromosome"/>
</dbReference>
<accession>A0A399QBT6</accession>
<evidence type="ECO:0000313" key="2">
    <source>
        <dbReference type="EMBL" id="RIJ16476.1"/>
    </source>
</evidence>
<dbReference type="GO" id="GO:0008236">
    <property type="term" value="F:serine-type peptidase activity"/>
    <property type="evidence" value="ECO:0007669"/>
    <property type="project" value="InterPro"/>
</dbReference>
<name>A0A399QBT6_9MICO</name>
<dbReference type="GO" id="GO:0006508">
    <property type="term" value="P:proteolysis"/>
    <property type="evidence" value="ECO:0007669"/>
    <property type="project" value="InterPro"/>
</dbReference>
<dbReference type="InterPro" id="IPR029045">
    <property type="entry name" value="ClpP/crotonase-like_dom_sf"/>
</dbReference>
<evidence type="ECO:0000313" key="3">
    <source>
        <dbReference type="EMBL" id="UQB04270.1"/>
    </source>
</evidence>